<name>A0A0L8BKB4_ENSAD</name>
<comment type="caution">
    <text evidence="1">The sequence shown here is derived from an EMBL/GenBank/DDBJ whole genome shotgun (WGS) entry which is preliminary data.</text>
</comment>
<protein>
    <submittedName>
        <fullName evidence="1">Uncharacterized protein</fullName>
    </submittedName>
</protein>
<gene>
    <name evidence="1" type="ORF">AC244_25590</name>
</gene>
<evidence type="ECO:0000313" key="1">
    <source>
        <dbReference type="EMBL" id="KOF15023.1"/>
    </source>
</evidence>
<accession>A0A0L8BKB4</accession>
<reference evidence="2" key="1">
    <citation type="submission" date="2015-07" db="EMBL/GenBank/DDBJ databases">
        <title>Whole genome sequence of an Ensifer adhaerens strain isolated from a cave pool in the Wind Cave National Park.</title>
        <authorList>
            <person name="Eng W.W.H."/>
            <person name="Gan H.M."/>
            <person name="Barton H.A."/>
            <person name="Savka M.A."/>
        </authorList>
    </citation>
    <scope>NUCLEOTIDE SEQUENCE [LARGE SCALE GENOMIC DNA]</scope>
    <source>
        <strain evidence="2">SD006</strain>
    </source>
</reference>
<proteinExistence type="predicted"/>
<dbReference type="Proteomes" id="UP000037425">
    <property type="component" value="Unassembled WGS sequence"/>
</dbReference>
<sequence length="105" mass="11541">MAEPYPWRHMASAPKNGSRILVTGTVRQIVRTMRPEVTRIGNDGIARGEIGMPAHAGRHRPLGAVLHRQGKAQAFIAEFEMLLGTKIPRPVLITGCRHQVTPSLT</sequence>
<dbReference type="EMBL" id="LGAP01000023">
    <property type="protein sequence ID" value="KOF15023.1"/>
    <property type="molecule type" value="Genomic_DNA"/>
</dbReference>
<organism evidence="1 2">
    <name type="scientific">Ensifer adhaerens</name>
    <name type="common">Sinorhizobium morelense</name>
    <dbReference type="NCBI Taxonomy" id="106592"/>
    <lineage>
        <taxon>Bacteria</taxon>
        <taxon>Pseudomonadati</taxon>
        <taxon>Pseudomonadota</taxon>
        <taxon>Alphaproteobacteria</taxon>
        <taxon>Hyphomicrobiales</taxon>
        <taxon>Rhizobiaceae</taxon>
        <taxon>Sinorhizobium/Ensifer group</taxon>
        <taxon>Ensifer</taxon>
    </lineage>
</organism>
<evidence type="ECO:0000313" key="2">
    <source>
        <dbReference type="Proteomes" id="UP000037425"/>
    </source>
</evidence>
<dbReference type="AlphaFoldDB" id="A0A0L8BKB4"/>